<comment type="caution">
    <text evidence="3">The sequence shown here is derived from an EMBL/GenBank/DDBJ whole genome shotgun (WGS) entry which is preliminary data.</text>
</comment>
<accession>A0ABR6X9I5</accession>
<dbReference type="Gene3D" id="3.10.310.10">
    <property type="entry name" value="Diaminopimelate Epimerase, Chain A, domain 1"/>
    <property type="match status" value="2"/>
</dbReference>
<dbReference type="PANTHER" id="PTHR13774">
    <property type="entry name" value="PHENAZINE BIOSYNTHESIS PROTEIN"/>
    <property type="match status" value="1"/>
</dbReference>
<dbReference type="NCBIfam" id="TIGR00654">
    <property type="entry name" value="PhzF_family"/>
    <property type="match status" value="1"/>
</dbReference>
<dbReference type="PIRSF" id="PIRSF016184">
    <property type="entry name" value="PhzC_PhzF"/>
    <property type="match status" value="1"/>
</dbReference>
<keyword evidence="2" id="KW-0413">Isomerase</keyword>
<dbReference type="InterPro" id="IPR003719">
    <property type="entry name" value="Phenazine_PhzF-like"/>
</dbReference>
<evidence type="ECO:0000313" key="4">
    <source>
        <dbReference type="Proteomes" id="UP000648257"/>
    </source>
</evidence>
<sequence>MKIPYYHIDSFTKKTFGGNPAGVCILDSWLEDATLLNIARENGLAETAFIIGAHGKYQIRWFTPDIEMDLCGHATLAAAHVVANYLESISHIQFVSSTDTLDIKIEDGLISMLLPRRIPEIAIPPQILLDSVNVKPVAVLKSRDYLFVYDNEEDVKNIWIKTELFNQINLDPGGLCVTSPGSTVDFVSRYFTPQSTILEDPVTGSAHCTLIPYWANRLGKTVLTARQVSQRIGDLYCEDQQNTVVVAGYALTYKIGEILIDV</sequence>
<protein>
    <submittedName>
        <fullName evidence="3">PhzF family phenazine biosynthesis protein</fullName>
    </submittedName>
</protein>
<evidence type="ECO:0000256" key="1">
    <source>
        <dbReference type="ARBA" id="ARBA00008270"/>
    </source>
</evidence>
<keyword evidence="4" id="KW-1185">Reference proteome</keyword>
<proteinExistence type="inferred from homology"/>
<dbReference type="RefSeq" id="WP_186924044.1">
    <property type="nucleotide sequence ID" value="NZ_JACOFW010000023.1"/>
</dbReference>
<dbReference type="EMBL" id="JACOFW010000023">
    <property type="protein sequence ID" value="MBC3808979.1"/>
    <property type="molecule type" value="Genomic_DNA"/>
</dbReference>
<evidence type="ECO:0000256" key="2">
    <source>
        <dbReference type="ARBA" id="ARBA00023235"/>
    </source>
</evidence>
<dbReference type="SUPFAM" id="SSF54506">
    <property type="entry name" value="Diaminopimelate epimerase-like"/>
    <property type="match status" value="1"/>
</dbReference>
<comment type="similarity">
    <text evidence="1">Belongs to the PhzF family.</text>
</comment>
<dbReference type="Pfam" id="PF02567">
    <property type="entry name" value="PhzC-PhzF"/>
    <property type="match status" value="1"/>
</dbReference>
<reference evidence="3 4" key="1">
    <citation type="submission" date="2020-08" db="EMBL/GenBank/DDBJ databases">
        <title>Novel species isolated from subtropical streams in China.</title>
        <authorList>
            <person name="Lu H."/>
        </authorList>
    </citation>
    <scope>NUCLEOTIDE SEQUENCE [LARGE SCALE GENOMIC DNA]</scope>
    <source>
        <strain evidence="3 4">KACC 16656</strain>
    </source>
</reference>
<evidence type="ECO:0000313" key="3">
    <source>
        <dbReference type="EMBL" id="MBC3808979.1"/>
    </source>
</evidence>
<dbReference type="Proteomes" id="UP000648257">
    <property type="component" value="Unassembled WGS sequence"/>
</dbReference>
<organism evidence="3 4">
    <name type="scientific">Undibacterium seohonense</name>
    <dbReference type="NCBI Taxonomy" id="1344950"/>
    <lineage>
        <taxon>Bacteria</taxon>
        <taxon>Pseudomonadati</taxon>
        <taxon>Pseudomonadota</taxon>
        <taxon>Betaproteobacteria</taxon>
        <taxon>Burkholderiales</taxon>
        <taxon>Oxalobacteraceae</taxon>
        <taxon>Undibacterium</taxon>
    </lineage>
</organism>
<dbReference type="PANTHER" id="PTHR13774:SF17">
    <property type="entry name" value="PHENAZINE BIOSYNTHESIS-LIKE DOMAIN-CONTAINING PROTEIN"/>
    <property type="match status" value="1"/>
</dbReference>
<gene>
    <name evidence="3" type="ORF">H8K52_16690</name>
</gene>
<name>A0ABR6X9I5_9BURK</name>